<organism evidence="3 4">
    <name type="scientific">Pontibacillus litoralis JSM 072002</name>
    <dbReference type="NCBI Taxonomy" id="1385512"/>
    <lineage>
        <taxon>Bacteria</taxon>
        <taxon>Bacillati</taxon>
        <taxon>Bacillota</taxon>
        <taxon>Bacilli</taxon>
        <taxon>Bacillales</taxon>
        <taxon>Bacillaceae</taxon>
        <taxon>Pontibacillus</taxon>
    </lineage>
</organism>
<dbReference type="OrthoDB" id="9796448at2"/>
<protein>
    <recommendedName>
        <fullName evidence="2">UPF0145 protein N784_12555</fullName>
    </recommendedName>
</protein>
<dbReference type="InterPro" id="IPR035439">
    <property type="entry name" value="UPF0145_dom_sf"/>
</dbReference>
<accession>A0A0A5G790</accession>
<evidence type="ECO:0000256" key="1">
    <source>
        <dbReference type="ARBA" id="ARBA00010751"/>
    </source>
</evidence>
<dbReference type="Gene3D" id="3.30.110.70">
    <property type="entry name" value="Hypothetical protein apc22750. Chain B"/>
    <property type="match status" value="1"/>
</dbReference>
<keyword evidence="4" id="KW-1185">Reference proteome</keyword>
<name>A0A0A5G790_9BACI</name>
<evidence type="ECO:0000313" key="3">
    <source>
        <dbReference type="EMBL" id="KGX87929.1"/>
    </source>
</evidence>
<dbReference type="PANTHER" id="PTHR34068:SF2">
    <property type="entry name" value="UPF0145 PROTEIN SCO3412"/>
    <property type="match status" value="1"/>
</dbReference>
<dbReference type="HAMAP" id="MF_00338">
    <property type="entry name" value="UPF0145"/>
    <property type="match status" value="1"/>
</dbReference>
<gene>
    <name evidence="3" type="ORF">N784_12555</name>
</gene>
<dbReference type="SUPFAM" id="SSF117782">
    <property type="entry name" value="YbjQ-like"/>
    <property type="match status" value="1"/>
</dbReference>
<reference evidence="3 4" key="1">
    <citation type="submission" date="2013-08" db="EMBL/GenBank/DDBJ databases">
        <authorList>
            <person name="Huang J."/>
            <person name="Wang G."/>
        </authorList>
    </citation>
    <scope>NUCLEOTIDE SEQUENCE [LARGE SCALE GENOMIC DNA]</scope>
    <source>
        <strain evidence="3 4">JSM 072002</strain>
    </source>
</reference>
<dbReference type="PANTHER" id="PTHR34068">
    <property type="entry name" value="UPF0145 PROTEIN YBJQ"/>
    <property type="match status" value="1"/>
</dbReference>
<evidence type="ECO:0000313" key="4">
    <source>
        <dbReference type="Proteomes" id="UP000030401"/>
    </source>
</evidence>
<dbReference type="RefSeq" id="WP_036832866.1">
    <property type="nucleotide sequence ID" value="NZ_AVPG01000004.1"/>
</dbReference>
<comment type="similarity">
    <text evidence="1 2">Belongs to the UPF0145 family.</text>
</comment>
<dbReference type="eggNOG" id="COG0393">
    <property type="taxonomic scope" value="Bacteria"/>
</dbReference>
<comment type="caution">
    <text evidence="3">The sequence shown here is derived from an EMBL/GenBank/DDBJ whole genome shotgun (WGS) entry which is preliminary data.</text>
</comment>
<dbReference type="AlphaFoldDB" id="A0A0A5G790"/>
<proteinExistence type="inferred from homology"/>
<dbReference type="Pfam" id="PF01906">
    <property type="entry name" value="YbjQ_1"/>
    <property type="match status" value="1"/>
</dbReference>
<sequence>MIIVTTENIPGYEVLEVNGFVRGSTVQSKNVGRDILAGLKNIVGGEIVDYTNMMNEARQLAIGRMKEHAEQKGANAIIAVRLETSNVTTAASEIIAYGTAVTVRPKVS</sequence>
<dbReference type="InterPro" id="IPR002765">
    <property type="entry name" value="UPF0145_YbjQ-like"/>
</dbReference>
<dbReference type="Proteomes" id="UP000030401">
    <property type="component" value="Unassembled WGS sequence"/>
</dbReference>
<evidence type="ECO:0000256" key="2">
    <source>
        <dbReference type="HAMAP-Rule" id="MF_00338"/>
    </source>
</evidence>
<dbReference type="EMBL" id="AVPG01000004">
    <property type="protein sequence ID" value="KGX87929.1"/>
    <property type="molecule type" value="Genomic_DNA"/>
</dbReference>
<dbReference type="STRING" id="1385512.N784_12555"/>